<feature type="region of interest" description="Disordered" evidence="1">
    <location>
        <begin position="26"/>
        <end position="47"/>
    </location>
</feature>
<evidence type="ECO:0000313" key="2">
    <source>
        <dbReference type="EMBL" id="GAA0341173.1"/>
    </source>
</evidence>
<dbReference type="Pfam" id="PF14006">
    <property type="entry name" value="YqzL"/>
    <property type="match status" value="1"/>
</dbReference>
<dbReference type="RefSeq" id="WP_343801760.1">
    <property type="nucleotide sequence ID" value="NZ_BAAADJ010000059.1"/>
</dbReference>
<protein>
    <submittedName>
        <fullName evidence="2">YqzL family protein</fullName>
    </submittedName>
</protein>
<sequence length="47" mass="5557">MLDFTWKVFSETGSIDTYLLYKELEKKSHSSPEDQEEELAEIDFPVM</sequence>
<organism evidence="2 3">
    <name type="scientific">Bacillus carboniphilus</name>
    <dbReference type="NCBI Taxonomy" id="86663"/>
    <lineage>
        <taxon>Bacteria</taxon>
        <taxon>Bacillati</taxon>
        <taxon>Bacillota</taxon>
        <taxon>Bacilli</taxon>
        <taxon>Bacillales</taxon>
        <taxon>Bacillaceae</taxon>
        <taxon>Bacillus</taxon>
    </lineage>
</organism>
<dbReference type="EMBL" id="BAAADJ010000059">
    <property type="protein sequence ID" value="GAA0341173.1"/>
    <property type="molecule type" value="Genomic_DNA"/>
</dbReference>
<keyword evidence="3" id="KW-1185">Reference proteome</keyword>
<evidence type="ECO:0000313" key="3">
    <source>
        <dbReference type="Proteomes" id="UP001500782"/>
    </source>
</evidence>
<accession>A0ABN0WLE3</accession>
<name>A0ABN0WLE3_9BACI</name>
<evidence type="ECO:0000256" key="1">
    <source>
        <dbReference type="SAM" id="MobiDB-lite"/>
    </source>
</evidence>
<comment type="caution">
    <text evidence="2">The sequence shown here is derived from an EMBL/GenBank/DDBJ whole genome shotgun (WGS) entry which is preliminary data.</text>
</comment>
<dbReference type="Proteomes" id="UP001500782">
    <property type="component" value="Unassembled WGS sequence"/>
</dbReference>
<proteinExistence type="predicted"/>
<reference evidence="2 3" key="1">
    <citation type="journal article" date="2019" name="Int. J. Syst. Evol. Microbiol.">
        <title>The Global Catalogue of Microorganisms (GCM) 10K type strain sequencing project: providing services to taxonomists for standard genome sequencing and annotation.</title>
        <authorList>
            <consortium name="The Broad Institute Genomics Platform"/>
            <consortium name="The Broad Institute Genome Sequencing Center for Infectious Disease"/>
            <person name="Wu L."/>
            <person name="Ma J."/>
        </authorList>
    </citation>
    <scope>NUCLEOTIDE SEQUENCE [LARGE SCALE GENOMIC DNA]</scope>
    <source>
        <strain evidence="2 3">JCM 9731</strain>
    </source>
</reference>
<dbReference type="InterPro" id="IPR025617">
    <property type="entry name" value="YqzL"/>
</dbReference>
<gene>
    <name evidence="2" type="ORF">GCM10008967_34420</name>
</gene>